<organism evidence="2 3">
    <name type="scientific">Blattamonas nauphoetae</name>
    <dbReference type="NCBI Taxonomy" id="2049346"/>
    <lineage>
        <taxon>Eukaryota</taxon>
        <taxon>Metamonada</taxon>
        <taxon>Preaxostyla</taxon>
        <taxon>Oxymonadida</taxon>
        <taxon>Blattamonas</taxon>
    </lineage>
</organism>
<evidence type="ECO:0000313" key="3">
    <source>
        <dbReference type="Proteomes" id="UP001281761"/>
    </source>
</evidence>
<dbReference type="EMBL" id="JARBJD010000101">
    <property type="protein sequence ID" value="KAK2952602.1"/>
    <property type="molecule type" value="Genomic_DNA"/>
</dbReference>
<feature type="compositionally biased region" description="Basic and acidic residues" evidence="1">
    <location>
        <begin position="225"/>
        <end position="238"/>
    </location>
</feature>
<evidence type="ECO:0000256" key="1">
    <source>
        <dbReference type="SAM" id="MobiDB-lite"/>
    </source>
</evidence>
<evidence type="ECO:0000313" key="2">
    <source>
        <dbReference type="EMBL" id="KAK2952602.1"/>
    </source>
</evidence>
<name>A0ABQ9XPR0_9EUKA</name>
<proteinExistence type="predicted"/>
<reference evidence="2 3" key="1">
    <citation type="journal article" date="2022" name="bioRxiv">
        <title>Genomics of Preaxostyla Flagellates Illuminates Evolutionary Transitions and the Path Towards Mitochondrial Loss.</title>
        <authorList>
            <person name="Novak L.V.F."/>
            <person name="Treitli S.C."/>
            <person name="Pyrih J."/>
            <person name="Halakuc P."/>
            <person name="Pipaliya S.V."/>
            <person name="Vacek V."/>
            <person name="Brzon O."/>
            <person name="Soukal P."/>
            <person name="Eme L."/>
            <person name="Dacks J.B."/>
            <person name="Karnkowska A."/>
            <person name="Elias M."/>
            <person name="Hampl V."/>
        </authorList>
    </citation>
    <scope>NUCLEOTIDE SEQUENCE [LARGE SCALE GENOMIC DNA]</scope>
    <source>
        <strain evidence="2">NAU3</strain>
        <tissue evidence="2">Gut</tissue>
    </source>
</reference>
<sequence>MISFAGTIAILSRQSRSMIHPLAFILAATLALLALFLCGRHCVDRWMDGDKWWEFGEMKRDSKHSLRSDSRCIEQSLNSAAKWRGGANISQRQTDSTPLTTPSPTLETRALRLSEESQQRVLGKQREMALHTRTGGEKEKMLTVPLSIESWQSTRSMARCPHPNLLPPPNLVEPRHAKKGQKTGHGSLRSLTGELSVCADSERTRSTHFLVITPTSLPSTPSACREGREERLMDRKENGTISPRHCRSRGMSRSDCPHLNRTSG</sequence>
<gene>
    <name evidence="2" type="ORF">BLNAU_12430</name>
</gene>
<protein>
    <submittedName>
        <fullName evidence="2">Uncharacterized protein</fullName>
    </submittedName>
</protein>
<feature type="region of interest" description="Disordered" evidence="1">
    <location>
        <begin position="218"/>
        <end position="264"/>
    </location>
</feature>
<dbReference type="Proteomes" id="UP001281761">
    <property type="component" value="Unassembled WGS sequence"/>
</dbReference>
<keyword evidence="3" id="KW-1185">Reference proteome</keyword>
<comment type="caution">
    <text evidence="2">The sequence shown here is derived from an EMBL/GenBank/DDBJ whole genome shotgun (WGS) entry which is preliminary data.</text>
</comment>
<accession>A0ABQ9XPR0</accession>